<dbReference type="OrthoDB" id="2104935at2759"/>
<dbReference type="InterPro" id="IPR011055">
    <property type="entry name" value="Dup_hybrid_motif"/>
</dbReference>
<name>A0A0M9VN81_9BASI</name>
<keyword evidence="3" id="KW-1185">Reference proteome</keyword>
<protein>
    <recommendedName>
        <fullName evidence="4">Peptidase M23 domain-containing protein</fullName>
    </recommendedName>
</protein>
<dbReference type="AlphaFoldDB" id="A0A0M9VN81"/>
<dbReference type="EMBL" id="LGAV01000007">
    <property type="protein sequence ID" value="KOS13049.1"/>
    <property type="molecule type" value="Genomic_DNA"/>
</dbReference>
<comment type="caution">
    <text evidence="2">The sequence shown here is derived from an EMBL/GenBank/DDBJ whole genome shotgun (WGS) entry which is preliminary data.</text>
</comment>
<sequence length="633" mass="71422">MRFRWAGYLVVGLVTTEGLAYEKARLSHEGLYLNLPYDAPMYLYMDADALQVDNATLRLSAVQERTWAEAQACQPNTTSFLEACEHKDWAMYQPAYTQSLARSLLQPDWGVIVATSPIAQLRAPTNESVLRSLAIVLDTYTLSGEKVQLRWWVGHVTQPMEARARWPIAPHEYVSRGDAPSRRPVQAWDGTEPPRLSGLMTDPFMAGSHHTYKLTNATWSRGVSIRVQTNQTTGVPIRTSVHGTIVWSGSVHRARPPFVGPDQGMNDEEIWCVMVRDAWGFVHQYLGLDADHVQVHVGDKVHVGDVVAYAPNEPISRMPASQTVPADPLKRYIEEGFEPYPFRARQLEIRVARPALSWTTYAEPEAHGWTYFHPQLAYRSSQGTSEIVPFAESTSLTVAAHGEDPPQTFHGFRGRYALPLRGLIEVFVSWQAFVETPYDPSDAMDPVSVYAMDWAVVPTRMLKTPSLCDAPDVYWRRSFEHSKLAPPTNTSLDDPSFLFAYYVPLVQVGGLLGGAGHVQWRSQFDEKVRMLIYSVTRRTLGAPDVRGGWNITRELEFGRYRLAVRARGVAGPIGCMEHRVSVGDPDAWTDLRFLTIYELLTLPLWRMPLPDLFTGFLERMAHLVRLAVRMLVQ</sequence>
<feature type="signal peptide" evidence="1">
    <location>
        <begin position="1"/>
        <end position="20"/>
    </location>
</feature>
<dbReference type="GeneID" id="28727980"/>
<evidence type="ECO:0000313" key="2">
    <source>
        <dbReference type="EMBL" id="KOS13049.1"/>
    </source>
</evidence>
<gene>
    <name evidence="2" type="ORF">Malapachy_1602</name>
</gene>
<evidence type="ECO:0000313" key="3">
    <source>
        <dbReference type="Proteomes" id="UP000037751"/>
    </source>
</evidence>
<dbReference type="RefSeq" id="XP_017990681.1">
    <property type="nucleotide sequence ID" value="XM_018136105.1"/>
</dbReference>
<dbReference type="SUPFAM" id="SSF51261">
    <property type="entry name" value="Duplicated hybrid motif"/>
    <property type="match status" value="1"/>
</dbReference>
<keyword evidence="1" id="KW-0732">Signal</keyword>
<proteinExistence type="predicted"/>
<reference evidence="2 3" key="1">
    <citation type="submission" date="2015-07" db="EMBL/GenBank/DDBJ databases">
        <title>Draft Genome Sequence of Malassezia furfur CBS1878 and Malassezia pachydermatis CBS1879.</title>
        <authorList>
            <person name="Triana S."/>
            <person name="Ohm R."/>
            <person name="Gonzalez A."/>
            <person name="DeCock H."/>
            <person name="Restrepo S."/>
            <person name="Celis A."/>
        </authorList>
    </citation>
    <scope>NUCLEOTIDE SEQUENCE [LARGE SCALE GENOMIC DNA]</scope>
    <source>
        <strain evidence="2 3">CBS 1879</strain>
    </source>
</reference>
<dbReference type="Gene3D" id="2.70.70.10">
    <property type="entry name" value="Glucose Permease (Domain IIA)"/>
    <property type="match status" value="1"/>
</dbReference>
<evidence type="ECO:0008006" key="4">
    <source>
        <dbReference type="Google" id="ProtNLM"/>
    </source>
</evidence>
<dbReference type="Proteomes" id="UP000037751">
    <property type="component" value="Unassembled WGS sequence"/>
</dbReference>
<accession>A0A0M9VN81</accession>
<feature type="chain" id="PRO_5005839365" description="Peptidase M23 domain-containing protein" evidence="1">
    <location>
        <begin position="21"/>
        <end position="633"/>
    </location>
</feature>
<evidence type="ECO:0000256" key="1">
    <source>
        <dbReference type="SAM" id="SignalP"/>
    </source>
</evidence>
<organism evidence="2 3">
    <name type="scientific">Malassezia pachydermatis</name>
    <dbReference type="NCBI Taxonomy" id="77020"/>
    <lineage>
        <taxon>Eukaryota</taxon>
        <taxon>Fungi</taxon>
        <taxon>Dikarya</taxon>
        <taxon>Basidiomycota</taxon>
        <taxon>Ustilaginomycotina</taxon>
        <taxon>Malasseziomycetes</taxon>
        <taxon>Malasseziales</taxon>
        <taxon>Malasseziaceae</taxon>
        <taxon>Malassezia</taxon>
    </lineage>
</organism>
<dbReference type="VEuPathDB" id="FungiDB:Malapachy_1602"/>